<protein>
    <recommendedName>
        <fullName evidence="11">ABC transporter domain-containing protein</fullName>
    </recommendedName>
</protein>
<keyword evidence="13" id="KW-1185">Reference proteome</keyword>
<feature type="domain" description="ABC transporter" evidence="11">
    <location>
        <begin position="168"/>
        <end position="411"/>
    </location>
</feature>
<gene>
    <name evidence="12" type="ORF">LSH36_20g08005</name>
</gene>
<keyword evidence="3" id="KW-0813">Transport</keyword>
<keyword evidence="7 10" id="KW-1133">Transmembrane helix</keyword>
<dbReference type="Gene3D" id="3.40.50.300">
    <property type="entry name" value="P-loop containing nucleotide triphosphate hydrolases"/>
    <property type="match status" value="1"/>
</dbReference>
<dbReference type="SUPFAM" id="SSF52540">
    <property type="entry name" value="P-loop containing nucleoside triphosphate hydrolases"/>
    <property type="match status" value="1"/>
</dbReference>
<dbReference type="CDD" id="cd03213">
    <property type="entry name" value="ABCG_EPDR"/>
    <property type="match status" value="1"/>
</dbReference>
<evidence type="ECO:0000256" key="1">
    <source>
        <dbReference type="ARBA" id="ARBA00004141"/>
    </source>
</evidence>
<sequence>MSELTKDASESKEKIWQLRKSFLEADSQDETATALLKRKDGKSDSSSEKDARPEIKIDRPPSEPESEQPAKCVPDLDDKCGGAENFDAQPVSALNAEARSTPDLGTAVPGVTVTGDVEKTSQSQPLLSGVYGNGSVKDDLATSKSSVWSNGERRNGAVISFHGIHYKVKVAAAKRTRTGCCGHDDRFILTDISGVCPPGMNAILGPTGSGKTSLLDILAGRKDPRGLSGQVLVDGAQQPNNYKCLAGYVIQDDIVVGMLSVRENIHFSAALRLPRSVTKEQRKQRVEEVIQELGLAKCADTRIGTALKRGVSGGERKRTNIAMELITRPSVLFLDEPTTGLDATTAYSVMYQLKRLSKKGTTIIFSIHQPRYSIYKLFDNLFLLDEGKLLYQGQASEALSYFSSIGYTCEEHNNPSDFFLDLVSDLVQPSHAKVLQQQEITLDAKSKENGIIIEVEKDFEDQAKSKNDQLVADFHQSKWYERVRKQLTPIEESLTTKMKMKQATLSIVEGRTFLNMIRNFHTLATQVISAIILSVLVGSIYYQTDNSFKSGLQNRVGVFFFIVMNFVFGNMSAMEVFLKDRTVFIHENISGYYRVSVYFLSKLICDVLPQKILPSIIFAAISYWMIGLSPTAGQFLFFTLNTCLTSITGTTVALVFSATVTNGSVGSLLTALVWTTMMVFSGLLVNIESIPYWLKWLKWVSIFRFSMNAFAINELEGLQFCDTTLNSTDIQCDSGTKYMDRQGIPHSSLWDLWFNEVMLAVIGLGFLILTYIQLRRLKKMN</sequence>
<dbReference type="GO" id="GO:0140359">
    <property type="term" value="F:ABC-type transporter activity"/>
    <property type="evidence" value="ECO:0007669"/>
    <property type="project" value="InterPro"/>
</dbReference>
<name>A0AAD9NGV7_9ANNE</name>
<evidence type="ECO:0000256" key="6">
    <source>
        <dbReference type="ARBA" id="ARBA00022840"/>
    </source>
</evidence>
<evidence type="ECO:0000259" key="11">
    <source>
        <dbReference type="PROSITE" id="PS50893"/>
    </source>
</evidence>
<evidence type="ECO:0000256" key="10">
    <source>
        <dbReference type="SAM" id="Phobius"/>
    </source>
</evidence>
<dbReference type="GO" id="GO:0016887">
    <property type="term" value="F:ATP hydrolysis activity"/>
    <property type="evidence" value="ECO:0007669"/>
    <property type="project" value="InterPro"/>
</dbReference>
<dbReference type="InterPro" id="IPR050352">
    <property type="entry name" value="ABCG_transporters"/>
</dbReference>
<dbReference type="GO" id="GO:0015562">
    <property type="term" value="F:efflux transmembrane transporter activity"/>
    <property type="evidence" value="ECO:0007669"/>
    <property type="project" value="UniProtKB-ARBA"/>
</dbReference>
<feature type="transmembrane region" description="Helical" evidence="10">
    <location>
        <begin position="556"/>
        <end position="578"/>
    </location>
</feature>
<dbReference type="Proteomes" id="UP001208570">
    <property type="component" value="Unassembled WGS sequence"/>
</dbReference>
<evidence type="ECO:0000256" key="5">
    <source>
        <dbReference type="ARBA" id="ARBA00022741"/>
    </source>
</evidence>
<feature type="region of interest" description="Disordered" evidence="9">
    <location>
        <begin position="27"/>
        <end position="86"/>
    </location>
</feature>
<dbReference type="GO" id="GO:0005524">
    <property type="term" value="F:ATP binding"/>
    <property type="evidence" value="ECO:0007669"/>
    <property type="project" value="UniProtKB-KW"/>
</dbReference>
<keyword evidence="6" id="KW-0067">ATP-binding</keyword>
<dbReference type="GO" id="GO:0016324">
    <property type="term" value="C:apical plasma membrane"/>
    <property type="evidence" value="ECO:0007669"/>
    <property type="project" value="UniProtKB-ARBA"/>
</dbReference>
<feature type="transmembrane region" description="Helical" evidence="10">
    <location>
        <begin position="523"/>
        <end position="544"/>
    </location>
</feature>
<evidence type="ECO:0000256" key="9">
    <source>
        <dbReference type="SAM" id="MobiDB-lite"/>
    </source>
</evidence>
<evidence type="ECO:0000313" key="13">
    <source>
        <dbReference type="Proteomes" id="UP001208570"/>
    </source>
</evidence>
<evidence type="ECO:0000256" key="7">
    <source>
        <dbReference type="ARBA" id="ARBA00022989"/>
    </source>
</evidence>
<comment type="subcellular location">
    <subcellularLocation>
        <location evidence="1">Membrane</location>
        <topology evidence="1">Multi-pass membrane protein</topology>
    </subcellularLocation>
</comment>
<dbReference type="AlphaFoldDB" id="A0AAD9NGV7"/>
<proteinExistence type="inferred from homology"/>
<feature type="transmembrane region" description="Helical" evidence="10">
    <location>
        <begin position="752"/>
        <end position="772"/>
    </location>
</feature>
<evidence type="ECO:0000256" key="2">
    <source>
        <dbReference type="ARBA" id="ARBA00005814"/>
    </source>
</evidence>
<organism evidence="12 13">
    <name type="scientific">Paralvinella palmiformis</name>
    <dbReference type="NCBI Taxonomy" id="53620"/>
    <lineage>
        <taxon>Eukaryota</taxon>
        <taxon>Metazoa</taxon>
        <taxon>Spiralia</taxon>
        <taxon>Lophotrochozoa</taxon>
        <taxon>Annelida</taxon>
        <taxon>Polychaeta</taxon>
        <taxon>Sedentaria</taxon>
        <taxon>Canalipalpata</taxon>
        <taxon>Terebellida</taxon>
        <taxon>Terebelliformia</taxon>
        <taxon>Alvinellidae</taxon>
        <taxon>Paralvinella</taxon>
    </lineage>
</organism>
<keyword evidence="8 10" id="KW-0472">Membrane</keyword>
<comment type="caution">
    <text evidence="12">The sequence shown here is derived from an EMBL/GenBank/DDBJ whole genome shotgun (WGS) entry which is preliminary data.</text>
</comment>
<dbReference type="InterPro" id="IPR003593">
    <property type="entry name" value="AAA+_ATPase"/>
</dbReference>
<dbReference type="SMART" id="SM00382">
    <property type="entry name" value="AAA"/>
    <property type="match status" value="1"/>
</dbReference>
<feature type="transmembrane region" description="Helical" evidence="10">
    <location>
        <begin position="612"/>
        <end position="629"/>
    </location>
</feature>
<dbReference type="FunFam" id="3.40.50.300:FF:000622">
    <property type="entry name" value="ATP-binding cassette sub-family G member 2"/>
    <property type="match status" value="1"/>
</dbReference>
<keyword evidence="5" id="KW-0547">Nucleotide-binding</keyword>
<dbReference type="Pfam" id="PF00005">
    <property type="entry name" value="ABC_tran"/>
    <property type="match status" value="1"/>
</dbReference>
<comment type="similarity">
    <text evidence="2">Belongs to the ABC transporter superfamily. ABCG family. Eye pigment precursor importer (TC 3.A.1.204) subfamily.</text>
</comment>
<dbReference type="InterPro" id="IPR027417">
    <property type="entry name" value="P-loop_NTPase"/>
</dbReference>
<reference evidence="12" key="1">
    <citation type="journal article" date="2023" name="Mol. Biol. Evol.">
        <title>Third-Generation Sequencing Reveals the Adaptive Role of the Epigenome in Three Deep-Sea Polychaetes.</title>
        <authorList>
            <person name="Perez M."/>
            <person name="Aroh O."/>
            <person name="Sun Y."/>
            <person name="Lan Y."/>
            <person name="Juniper S.K."/>
            <person name="Young C.R."/>
            <person name="Angers B."/>
            <person name="Qian P.Y."/>
        </authorList>
    </citation>
    <scope>NUCLEOTIDE SEQUENCE</scope>
    <source>
        <strain evidence="12">P08H-3</strain>
    </source>
</reference>
<dbReference type="EMBL" id="JAODUP010000020">
    <property type="protein sequence ID" value="KAK2168128.1"/>
    <property type="molecule type" value="Genomic_DNA"/>
</dbReference>
<keyword evidence="4 10" id="KW-0812">Transmembrane</keyword>
<dbReference type="PANTHER" id="PTHR48041:SF116">
    <property type="entry name" value="PROTEIN BROWN"/>
    <property type="match status" value="1"/>
</dbReference>
<dbReference type="InterPro" id="IPR003439">
    <property type="entry name" value="ABC_transporter-like_ATP-bd"/>
</dbReference>
<evidence type="ECO:0000313" key="12">
    <source>
        <dbReference type="EMBL" id="KAK2168128.1"/>
    </source>
</evidence>
<evidence type="ECO:0000256" key="8">
    <source>
        <dbReference type="ARBA" id="ARBA00023136"/>
    </source>
</evidence>
<dbReference type="PANTHER" id="PTHR48041">
    <property type="entry name" value="ABC TRANSPORTER G FAMILY MEMBER 28"/>
    <property type="match status" value="1"/>
</dbReference>
<accession>A0AAD9NGV7</accession>
<dbReference type="GO" id="GO:0008514">
    <property type="term" value="F:organic anion transmembrane transporter activity"/>
    <property type="evidence" value="ECO:0007669"/>
    <property type="project" value="UniProtKB-ARBA"/>
</dbReference>
<evidence type="ECO:0000256" key="4">
    <source>
        <dbReference type="ARBA" id="ARBA00022692"/>
    </source>
</evidence>
<feature type="compositionally biased region" description="Basic and acidic residues" evidence="9">
    <location>
        <begin position="37"/>
        <end position="62"/>
    </location>
</feature>
<dbReference type="Pfam" id="PF01061">
    <property type="entry name" value="ABC2_membrane"/>
    <property type="match status" value="1"/>
</dbReference>
<evidence type="ECO:0000256" key="3">
    <source>
        <dbReference type="ARBA" id="ARBA00022448"/>
    </source>
</evidence>
<dbReference type="PROSITE" id="PS50893">
    <property type="entry name" value="ABC_TRANSPORTER_2"/>
    <property type="match status" value="1"/>
</dbReference>
<dbReference type="InterPro" id="IPR013525">
    <property type="entry name" value="ABC2_TM"/>
</dbReference>